<dbReference type="GO" id="GO:0016740">
    <property type="term" value="F:transferase activity"/>
    <property type="evidence" value="ECO:0007669"/>
    <property type="project" value="UniProtKB-KW"/>
</dbReference>
<feature type="domain" description="Aminoglycoside phosphotransferase" evidence="1">
    <location>
        <begin position="182"/>
        <end position="339"/>
    </location>
</feature>
<protein>
    <submittedName>
        <fullName evidence="2">Phosphotransferase enzyme family protein</fullName>
    </submittedName>
</protein>
<dbReference type="Proteomes" id="UP000296352">
    <property type="component" value="Chromosome"/>
</dbReference>
<proteinExistence type="predicted"/>
<dbReference type="EMBL" id="CP039247">
    <property type="protein sequence ID" value="QCB28906.1"/>
    <property type="molecule type" value="Genomic_DNA"/>
</dbReference>
<dbReference type="SUPFAM" id="SSF56112">
    <property type="entry name" value="Protein kinase-like (PK-like)"/>
    <property type="match status" value="1"/>
</dbReference>
<dbReference type="RefSeq" id="WP_136141579.1">
    <property type="nucleotide sequence ID" value="NZ_CP039247.1"/>
</dbReference>
<organism evidence="2 3">
    <name type="scientific">Corynebacterium endometrii</name>
    <dbReference type="NCBI Taxonomy" id="2488819"/>
    <lineage>
        <taxon>Bacteria</taxon>
        <taxon>Bacillati</taxon>
        <taxon>Actinomycetota</taxon>
        <taxon>Actinomycetes</taxon>
        <taxon>Mycobacteriales</taxon>
        <taxon>Corynebacteriaceae</taxon>
        <taxon>Corynebacterium</taxon>
    </lineage>
</organism>
<evidence type="ECO:0000259" key="1">
    <source>
        <dbReference type="Pfam" id="PF01636"/>
    </source>
</evidence>
<dbReference type="Gene3D" id="3.90.1200.10">
    <property type="match status" value="1"/>
</dbReference>
<sequence length="392" mass="42025">MTNHGTNFKAYVDKCIDPQWLSEHVGHPVRPHYLRLKPGTSIAVGYVRNTPAADGAAHGVAEFGWARLLWPDARSKAAKAADKARERGESLRGAWLDGEILFQTGTMLTDPKLIEVLEEAGLSVRSAGELGGVEVLRYNPLRRVVVRKGKQVVRISAAQQLDEDSYRAVGRAVEVAPMIDFQPGGYISTVAYVGAGDLAHGAAAAQGPLHEEAGRMLARLHASAQLAVDTACTDGRVQLEAHAGILDSLDADLAARVRRVAQTLPAVGGERVVLHGDASADQFLYSPTGEVWMTDFDRLCAGPAAMDLGSYLAECGGAAGRALLTGYGELRELPSPHRLAAAKAHSLAARLMGPLRTAQPDWRERVSQGLEQLEQTIAESLRLTPERAQEGE</sequence>
<reference evidence="2 3" key="1">
    <citation type="submission" date="2019-04" db="EMBL/GenBank/DDBJ databases">
        <title>Corynebacterium endometrii sp. nov., isolated from the uterus of a cow with endometritis.</title>
        <authorList>
            <person name="Ballas P."/>
            <person name="Ruckert C."/>
            <person name="Wagener K."/>
            <person name="Drillich M."/>
            <person name="Kaempfer P."/>
            <person name="Busse H.-J."/>
            <person name="Ehling-Schulz M."/>
        </authorList>
    </citation>
    <scope>NUCLEOTIDE SEQUENCE [LARGE SCALE GENOMIC DNA]</scope>
    <source>
        <strain evidence="2 3">LMM-1653</strain>
    </source>
</reference>
<evidence type="ECO:0000313" key="2">
    <source>
        <dbReference type="EMBL" id="QCB28906.1"/>
    </source>
</evidence>
<gene>
    <name evidence="2" type="ORF">CENDO_08170</name>
</gene>
<accession>A0A4P7QII7</accession>
<evidence type="ECO:0000313" key="3">
    <source>
        <dbReference type="Proteomes" id="UP000296352"/>
    </source>
</evidence>
<keyword evidence="3" id="KW-1185">Reference proteome</keyword>
<dbReference type="AlphaFoldDB" id="A0A4P7QII7"/>
<dbReference type="Pfam" id="PF01636">
    <property type="entry name" value="APH"/>
    <property type="match status" value="1"/>
</dbReference>
<keyword evidence="2" id="KW-0808">Transferase</keyword>
<dbReference type="InterPro" id="IPR011009">
    <property type="entry name" value="Kinase-like_dom_sf"/>
</dbReference>
<dbReference type="KEGG" id="cee:CENDO_08170"/>
<dbReference type="OrthoDB" id="581471at2"/>
<dbReference type="InterPro" id="IPR002575">
    <property type="entry name" value="Aminoglycoside_PTrfase"/>
</dbReference>
<name>A0A4P7QII7_9CORY</name>